<keyword evidence="1" id="KW-0560">Oxidoreductase</keyword>
<dbReference type="KEGG" id="psuu:Psuf_072140"/>
<dbReference type="InterPro" id="IPR016160">
    <property type="entry name" value="Ald_DH_CS_CYS"/>
</dbReference>
<dbReference type="Proteomes" id="UP000503011">
    <property type="component" value="Chromosome"/>
</dbReference>
<reference evidence="4 5" key="1">
    <citation type="submission" date="2020-03" db="EMBL/GenBank/DDBJ databases">
        <title>Whole genome shotgun sequence of Phytohabitans suffuscus NBRC 105367.</title>
        <authorList>
            <person name="Komaki H."/>
            <person name="Tamura T."/>
        </authorList>
    </citation>
    <scope>NUCLEOTIDE SEQUENCE [LARGE SCALE GENOMIC DNA]</scope>
    <source>
        <strain evidence="4 5">NBRC 105367</strain>
    </source>
</reference>
<dbReference type="Pfam" id="PF00171">
    <property type="entry name" value="Aldedh"/>
    <property type="match status" value="1"/>
</dbReference>
<evidence type="ECO:0000313" key="5">
    <source>
        <dbReference type="Proteomes" id="UP000503011"/>
    </source>
</evidence>
<dbReference type="InterPro" id="IPR015590">
    <property type="entry name" value="Aldehyde_DH_dom"/>
</dbReference>
<dbReference type="GO" id="GO:0016620">
    <property type="term" value="F:oxidoreductase activity, acting on the aldehyde or oxo group of donors, NAD or NADP as acceptor"/>
    <property type="evidence" value="ECO:0007669"/>
    <property type="project" value="InterPro"/>
</dbReference>
<dbReference type="AlphaFoldDB" id="A0A6F8YVM1"/>
<protein>
    <recommendedName>
        <fullName evidence="3">Aldehyde dehydrogenase domain-containing protein</fullName>
    </recommendedName>
</protein>
<dbReference type="EMBL" id="AP022871">
    <property type="protein sequence ID" value="BCB89901.1"/>
    <property type="molecule type" value="Genomic_DNA"/>
</dbReference>
<feature type="compositionally biased region" description="Polar residues" evidence="2">
    <location>
        <begin position="403"/>
        <end position="414"/>
    </location>
</feature>
<dbReference type="Gene3D" id="3.40.605.10">
    <property type="entry name" value="Aldehyde Dehydrogenase, Chain A, domain 1"/>
    <property type="match status" value="1"/>
</dbReference>
<evidence type="ECO:0000256" key="1">
    <source>
        <dbReference type="ARBA" id="ARBA00023002"/>
    </source>
</evidence>
<name>A0A6F8YVM1_9ACTN</name>
<feature type="region of interest" description="Disordered" evidence="2">
    <location>
        <begin position="402"/>
        <end position="427"/>
    </location>
</feature>
<evidence type="ECO:0000256" key="2">
    <source>
        <dbReference type="SAM" id="MobiDB-lite"/>
    </source>
</evidence>
<organism evidence="4 5">
    <name type="scientific">Phytohabitans suffuscus</name>
    <dbReference type="NCBI Taxonomy" id="624315"/>
    <lineage>
        <taxon>Bacteria</taxon>
        <taxon>Bacillati</taxon>
        <taxon>Actinomycetota</taxon>
        <taxon>Actinomycetes</taxon>
        <taxon>Micromonosporales</taxon>
        <taxon>Micromonosporaceae</taxon>
    </lineage>
</organism>
<proteinExistence type="predicted"/>
<accession>A0A6F8YVM1</accession>
<dbReference type="InterPro" id="IPR016162">
    <property type="entry name" value="Ald_DH_N"/>
</dbReference>
<feature type="compositionally biased region" description="Low complexity" evidence="2">
    <location>
        <begin position="360"/>
        <end position="379"/>
    </location>
</feature>
<gene>
    <name evidence="4" type="ORF">Psuf_072140</name>
</gene>
<dbReference type="SUPFAM" id="SSF53720">
    <property type="entry name" value="ALDH-like"/>
    <property type="match status" value="1"/>
</dbReference>
<evidence type="ECO:0000259" key="3">
    <source>
        <dbReference type="Pfam" id="PF00171"/>
    </source>
</evidence>
<evidence type="ECO:0000313" key="4">
    <source>
        <dbReference type="EMBL" id="BCB89901.1"/>
    </source>
</evidence>
<reference evidence="4 5" key="2">
    <citation type="submission" date="2020-03" db="EMBL/GenBank/DDBJ databases">
        <authorList>
            <person name="Ichikawa N."/>
            <person name="Kimura A."/>
            <person name="Kitahashi Y."/>
            <person name="Uohara A."/>
        </authorList>
    </citation>
    <scope>NUCLEOTIDE SEQUENCE [LARGE SCALE GENOMIC DNA]</scope>
    <source>
        <strain evidence="4 5">NBRC 105367</strain>
    </source>
</reference>
<feature type="region of interest" description="Disordered" evidence="2">
    <location>
        <begin position="349"/>
        <end position="379"/>
    </location>
</feature>
<dbReference type="InterPro" id="IPR016163">
    <property type="entry name" value="Ald_DH_C"/>
</dbReference>
<dbReference type="InterPro" id="IPR016161">
    <property type="entry name" value="Ald_DH/histidinol_DH"/>
</dbReference>
<keyword evidence="5" id="KW-1185">Reference proteome</keyword>
<sequence length="427" mass="44562">MTTSEAVRPLRHLVAGDWAEGGGDELVDTNPARPAEVVARGALADRADLDRAVAAARRAYPGWAATPHAARGAILTRAAEILERNAGAWGQELSREEGKTLGEGVGEVRRAGEILRYYGAEAQRPQGEVFASPRVGERIHVVRRPIGVVAVVTPFNFPIAIPAWKIAPALSYGNVVVWKPATAVPLLASRLAEALVEAGLPEGVLALLITGGAVGNDLVTHEGVDAVTFTGSTPVGRRLIALCGELGRPIQTEMGGKNAAAVLADADLELAVDDVVAGAFRSSGQKCTATSRLIVAEQVADDLLGMLVERTRALPVGDPLAEGVFLGPVISAPARDGIQAAVDRGYGGPASTCSPAATPTGTRSWRGARSSRRPWSSWPATTRCGATSCSGRCLPCAARRTTGPRSTWSTTASTACRRRSSPTAWPR</sequence>
<dbReference type="PROSITE" id="PS00070">
    <property type="entry name" value="ALDEHYDE_DEHYDR_CYS"/>
    <property type="match status" value="1"/>
</dbReference>
<dbReference type="PANTHER" id="PTHR11699">
    <property type="entry name" value="ALDEHYDE DEHYDROGENASE-RELATED"/>
    <property type="match status" value="1"/>
</dbReference>
<dbReference type="Gene3D" id="3.40.309.10">
    <property type="entry name" value="Aldehyde Dehydrogenase, Chain A, domain 2"/>
    <property type="match status" value="1"/>
</dbReference>
<feature type="domain" description="Aldehyde dehydrogenase" evidence="3">
    <location>
        <begin position="18"/>
        <end position="345"/>
    </location>
</feature>